<proteinExistence type="predicted"/>
<evidence type="ECO:0000256" key="1">
    <source>
        <dbReference type="SAM" id="MobiDB-lite"/>
    </source>
</evidence>
<feature type="region of interest" description="Disordered" evidence="1">
    <location>
        <begin position="355"/>
        <end position="379"/>
    </location>
</feature>
<protein>
    <recommendedName>
        <fullName evidence="3">Molecular chaperone</fullName>
    </recommendedName>
</protein>
<reference evidence="2" key="1">
    <citation type="submission" date="2018-06" db="EMBL/GenBank/DDBJ databases">
        <authorList>
            <person name="Zhirakovskaya E."/>
        </authorList>
    </citation>
    <scope>NUCLEOTIDE SEQUENCE</scope>
</reference>
<accession>A0A3B1A4G3</accession>
<organism evidence="2">
    <name type="scientific">hydrothermal vent metagenome</name>
    <dbReference type="NCBI Taxonomy" id="652676"/>
    <lineage>
        <taxon>unclassified sequences</taxon>
        <taxon>metagenomes</taxon>
        <taxon>ecological metagenomes</taxon>
    </lineage>
</organism>
<evidence type="ECO:0000313" key="2">
    <source>
        <dbReference type="EMBL" id="VAW94622.1"/>
    </source>
</evidence>
<dbReference type="EMBL" id="UOFT01000039">
    <property type="protein sequence ID" value="VAW94622.1"/>
    <property type="molecule type" value="Genomic_DNA"/>
</dbReference>
<name>A0A3B1A4G3_9ZZZZ</name>
<sequence length="604" mass="68844">MSNTLGLEVADRQKPSKGAFNIRRSKVEKWLAELPKANVGETAKLVFQTLSETNRLKYTHKDRARFLEELRPTTQFVTAAMRKHFVGTSFPLPKKNQRVAAATREIYNQLAMGYIICIEDLLAKSILFTDKKLLVTLIHRAISCLSRVLLTSYQVYSPYPEKIWIKIHTLYAYAEKHKLLRIEVTDNQRIFIKKSSIAEEYSRILLLSLASPYRLRQGEVHKVHNTLERWTVKSHLFQIKQHKVAQGYFAVNLTMDNPPRNIALVHQDCNSIDCRTLDTEILADTIRDEIQNTKDAGQTTITGIEMSSPELSHDLLRRLLTAWAVIAKRNFPRSEKHERVLVAIGLSASHQIICDSARRRSPKNRSRTKDKPNPFSGKANYDIADVNSVNMKQQDVWNLVYPTELTKGYTPLDVDKVSKVANKKEDRLYHAESWAIVNESASGYCIQNKSKSQTTVQVGELISIRRSGDGHTWKWGIGVIRWMKFIEDSGLTLGIEMLTPDAAAVGIKAAIDDADVDYQRTLMLPELNAINQPSTIVTTPVPFRVGQQLKLKIIGKEVIIKLSKQLQNTGLFAQFQYEMLDSDHPADESEWQEESDFTQVWSII</sequence>
<gene>
    <name evidence="2" type="ORF">MNBD_GAMMA23-2331</name>
</gene>
<evidence type="ECO:0008006" key="3">
    <source>
        <dbReference type="Google" id="ProtNLM"/>
    </source>
</evidence>
<dbReference type="AlphaFoldDB" id="A0A3B1A4G3"/>